<reference evidence="3" key="1">
    <citation type="submission" date="2021-12" db="EMBL/GenBank/DDBJ databases">
        <title>Prjna785345.</title>
        <authorList>
            <person name="Rujirawat T."/>
            <person name="Krajaejun T."/>
        </authorList>
    </citation>
    <scope>NUCLEOTIDE SEQUENCE</scope>
    <source>
        <strain evidence="3">Pi057C3</strain>
    </source>
</reference>
<dbReference type="Proteomes" id="UP001209570">
    <property type="component" value="Unassembled WGS sequence"/>
</dbReference>
<keyword evidence="1" id="KW-0808">Transferase</keyword>
<dbReference type="Gene3D" id="3.40.630.30">
    <property type="match status" value="1"/>
</dbReference>
<accession>A0AAD5QAP5</accession>
<dbReference type="Pfam" id="PF00583">
    <property type="entry name" value="Acetyltransf_1"/>
    <property type="match status" value="1"/>
</dbReference>
<dbReference type="PANTHER" id="PTHR13947">
    <property type="entry name" value="GNAT FAMILY N-ACETYLTRANSFERASE"/>
    <property type="match status" value="1"/>
</dbReference>
<proteinExistence type="predicted"/>
<dbReference type="SUPFAM" id="SSF55729">
    <property type="entry name" value="Acyl-CoA N-acyltransferases (Nat)"/>
    <property type="match status" value="1"/>
</dbReference>
<dbReference type="InterPro" id="IPR016181">
    <property type="entry name" value="Acyl_CoA_acyltransferase"/>
</dbReference>
<gene>
    <name evidence="3" type="ORF">P43SY_006726</name>
</gene>
<evidence type="ECO:0000313" key="4">
    <source>
        <dbReference type="Proteomes" id="UP001209570"/>
    </source>
</evidence>
<feature type="domain" description="N-acetyltransferase" evidence="2">
    <location>
        <begin position="2"/>
        <end position="148"/>
    </location>
</feature>
<evidence type="ECO:0000256" key="1">
    <source>
        <dbReference type="ARBA" id="ARBA00022679"/>
    </source>
</evidence>
<dbReference type="CDD" id="cd04301">
    <property type="entry name" value="NAT_SF"/>
    <property type="match status" value="1"/>
</dbReference>
<dbReference type="EMBL" id="JAKCXM010000005">
    <property type="protein sequence ID" value="KAJ0409229.1"/>
    <property type="molecule type" value="Genomic_DNA"/>
</dbReference>
<dbReference type="GO" id="GO:0008080">
    <property type="term" value="F:N-acetyltransferase activity"/>
    <property type="evidence" value="ECO:0007669"/>
    <property type="project" value="InterPro"/>
</dbReference>
<comment type="caution">
    <text evidence="3">The sequence shown here is derived from an EMBL/GenBank/DDBJ whole genome shotgun (WGS) entry which is preliminary data.</text>
</comment>
<organism evidence="3 4">
    <name type="scientific">Pythium insidiosum</name>
    <name type="common">Pythiosis disease agent</name>
    <dbReference type="NCBI Taxonomy" id="114742"/>
    <lineage>
        <taxon>Eukaryota</taxon>
        <taxon>Sar</taxon>
        <taxon>Stramenopiles</taxon>
        <taxon>Oomycota</taxon>
        <taxon>Peronosporomycetes</taxon>
        <taxon>Pythiales</taxon>
        <taxon>Pythiaceae</taxon>
        <taxon>Pythium</taxon>
    </lineage>
</organism>
<keyword evidence="4" id="KW-1185">Reference proteome</keyword>
<dbReference type="AlphaFoldDB" id="A0AAD5QAP5"/>
<dbReference type="InterPro" id="IPR000182">
    <property type="entry name" value="GNAT_dom"/>
</dbReference>
<dbReference type="InterPro" id="IPR050769">
    <property type="entry name" value="NAT_camello-type"/>
</dbReference>
<protein>
    <recommendedName>
        <fullName evidence="2">N-acetyltransferase domain-containing protein</fullName>
    </recommendedName>
</protein>
<name>A0AAD5QAP5_PYTIN</name>
<dbReference type="PROSITE" id="PS51186">
    <property type="entry name" value="GNAT"/>
    <property type="match status" value="1"/>
</dbReference>
<dbReference type="PANTHER" id="PTHR13947:SF37">
    <property type="entry name" value="LD18367P"/>
    <property type="match status" value="1"/>
</dbReference>
<evidence type="ECO:0000313" key="3">
    <source>
        <dbReference type="EMBL" id="KAJ0409229.1"/>
    </source>
</evidence>
<sequence>MRSYVQEDELSKHGLERYIQRALREDLADIEAAYFRGGGHFWVATARENDGERVVGIVALENKGNERGELRRLSVHNAYRRRGIGRQLVSTLEEWATAAGFRVVELNTGDTMAPACRLYPALGYVMTSSQTICARPRYVALFFEKRLRQEDDKLAHSMQKNTMNV</sequence>
<evidence type="ECO:0000259" key="2">
    <source>
        <dbReference type="PROSITE" id="PS51186"/>
    </source>
</evidence>